<evidence type="ECO:0000313" key="5">
    <source>
        <dbReference type="WBParaSite" id="ACOC_0000194901-mRNA-1"/>
    </source>
</evidence>
<evidence type="ECO:0000256" key="1">
    <source>
        <dbReference type="SAM" id="MobiDB-lite"/>
    </source>
</evidence>
<dbReference type="EMBL" id="UYYA01000331">
    <property type="protein sequence ID" value="VDM53535.1"/>
    <property type="molecule type" value="Genomic_DNA"/>
</dbReference>
<dbReference type="SUPFAM" id="SSF46785">
    <property type="entry name" value="Winged helix' DNA-binding domain"/>
    <property type="match status" value="1"/>
</dbReference>
<dbReference type="InterPro" id="IPR005818">
    <property type="entry name" value="Histone_H1/H5_H15"/>
</dbReference>
<feature type="compositionally biased region" description="Basic and acidic residues" evidence="1">
    <location>
        <begin position="103"/>
        <end position="117"/>
    </location>
</feature>
<sequence length="129" mass="14394">MVRQAIAEFHDSFGSSKAAIHRYIVERYPLGKNNNVISSNTRLALRRGVERGPLVQVSGSGVNGSYRLAEEKASIRKGKDNVDSKKAKPAGPEKTVTVSVKSKYREEDQGTRESDVKESQKFCDFRCIF</sequence>
<evidence type="ECO:0000259" key="2">
    <source>
        <dbReference type="PROSITE" id="PS51504"/>
    </source>
</evidence>
<dbReference type="AlphaFoldDB" id="A0A0R3PDE4"/>
<dbReference type="GO" id="GO:0000786">
    <property type="term" value="C:nucleosome"/>
    <property type="evidence" value="ECO:0007669"/>
    <property type="project" value="InterPro"/>
</dbReference>
<organism evidence="5">
    <name type="scientific">Angiostrongylus costaricensis</name>
    <name type="common">Nematode worm</name>
    <dbReference type="NCBI Taxonomy" id="334426"/>
    <lineage>
        <taxon>Eukaryota</taxon>
        <taxon>Metazoa</taxon>
        <taxon>Ecdysozoa</taxon>
        <taxon>Nematoda</taxon>
        <taxon>Chromadorea</taxon>
        <taxon>Rhabditida</taxon>
        <taxon>Rhabditina</taxon>
        <taxon>Rhabditomorpha</taxon>
        <taxon>Strongyloidea</taxon>
        <taxon>Metastrongylidae</taxon>
        <taxon>Angiostrongylus</taxon>
    </lineage>
</organism>
<dbReference type="STRING" id="334426.A0A0R3PDE4"/>
<feature type="domain" description="H15" evidence="2">
    <location>
        <begin position="1"/>
        <end position="70"/>
    </location>
</feature>
<dbReference type="InterPro" id="IPR036388">
    <property type="entry name" value="WH-like_DNA-bd_sf"/>
</dbReference>
<name>A0A0R3PDE4_ANGCS</name>
<proteinExistence type="predicted"/>
<dbReference type="OrthoDB" id="1110759at2759"/>
<dbReference type="Pfam" id="PF00538">
    <property type="entry name" value="Linker_histone"/>
    <property type="match status" value="1"/>
</dbReference>
<dbReference type="GO" id="GO:0006334">
    <property type="term" value="P:nucleosome assembly"/>
    <property type="evidence" value="ECO:0007669"/>
    <property type="project" value="InterPro"/>
</dbReference>
<reference evidence="3 4" key="2">
    <citation type="submission" date="2018-11" db="EMBL/GenBank/DDBJ databases">
        <authorList>
            <consortium name="Pathogen Informatics"/>
        </authorList>
    </citation>
    <scope>NUCLEOTIDE SEQUENCE [LARGE SCALE GENOMIC DNA]</scope>
    <source>
        <strain evidence="3 4">Costa Rica</strain>
    </source>
</reference>
<keyword evidence="4" id="KW-1185">Reference proteome</keyword>
<dbReference type="CDD" id="cd00073">
    <property type="entry name" value="H15"/>
    <property type="match status" value="1"/>
</dbReference>
<evidence type="ECO:0000313" key="4">
    <source>
        <dbReference type="Proteomes" id="UP000267027"/>
    </source>
</evidence>
<feature type="compositionally biased region" description="Basic and acidic residues" evidence="1">
    <location>
        <begin position="75"/>
        <end position="86"/>
    </location>
</feature>
<dbReference type="InterPro" id="IPR036390">
    <property type="entry name" value="WH_DNA-bd_sf"/>
</dbReference>
<protein>
    <submittedName>
        <fullName evidence="5">H15 domain-containing protein</fullName>
    </submittedName>
</protein>
<dbReference type="Proteomes" id="UP000267027">
    <property type="component" value="Unassembled WGS sequence"/>
</dbReference>
<dbReference type="Gene3D" id="1.10.10.10">
    <property type="entry name" value="Winged helix-like DNA-binding domain superfamily/Winged helix DNA-binding domain"/>
    <property type="match status" value="1"/>
</dbReference>
<dbReference type="SMART" id="SM00526">
    <property type="entry name" value="H15"/>
    <property type="match status" value="1"/>
</dbReference>
<evidence type="ECO:0000313" key="3">
    <source>
        <dbReference type="EMBL" id="VDM53535.1"/>
    </source>
</evidence>
<accession>A0A0R3PDE4</accession>
<dbReference type="PROSITE" id="PS51504">
    <property type="entry name" value="H15"/>
    <property type="match status" value="1"/>
</dbReference>
<dbReference type="GO" id="GO:0003677">
    <property type="term" value="F:DNA binding"/>
    <property type="evidence" value="ECO:0007669"/>
    <property type="project" value="InterPro"/>
</dbReference>
<gene>
    <name evidence="3" type="ORF">ACOC_LOCUS1950</name>
</gene>
<reference evidence="5" key="1">
    <citation type="submission" date="2017-02" db="UniProtKB">
        <authorList>
            <consortium name="WormBaseParasite"/>
        </authorList>
    </citation>
    <scope>IDENTIFICATION</scope>
</reference>
<dbReference type="WBParaSite" id="ACOC_0000194901-mRNA-1">
    <property type="protein sequence ID" value="ACOC_0000194901-mRNA-1"/>
    <property type="gene ID" value="ACOC_0000194901"/>
</dbReference>
<feature type="region of interest" description="Disordered" evidence="1">
    <location>
        <begin position="75"/>
        <end position="117"/>
    </location>
</feature>